<accession>A0AAI9NXL3</accession>
<organism evidence="1 2">
    <name type="scientific">Coprococcus eutactus</name>
    <dbReference type="NCBI Taxonomy" id="33043"/>
    <lineage>
        <taxon>Bacteria</taxon>
        <taxon>Bacillati</taxon>
        <taxon>Bacillota</taxon>
        <taxon>Clostridia</taxon>
        <taxon>Lachnospirales</taxon>
        <taxon>Lachnospiraceae</taxon>
        <taxon>Coprococcus</taxon>
    </lineage>
</organism>
<gene>
    <name evidence="1" type="ORF">COEU31_03620</name>
</gene>
<name>A0AAI9NXL3_9FIRM</name>
<evidence type="ECO:0000313" key="1">
    <source>
        <dbReference type="EMBL" id="GFO93316.1"/>
    </source>
</evidence>
<dbReference type="AlphaFoldDB" id="A0AAI9NXL3"/>
<dbReference type="Gene3D" id="3.40.50.1820">
    <property type="entry name" value="alpha/beta hydrolase"/>
    <property type="match status" value="1"/>
</dbReference>
<dbReference type="SUPFAM" id="SSF53474">
    <property type="entry name" value="alpha/beta-Hydrolases"/>
    <property type="match status" value="1"/>
</dbReference>
<dbReference type="Proteomes" id="UP000660047">
    <property type="component" value="Unassembled WGS sequence"/>
</dbReference>
<dbReference type="InterPro" id="IPR029058">
    <property type="entry name" value="AB_hydrolase_fold"/>
</dbReference>
<sequence>MLQKKFNVLAITLPSHGDSELKLSKMGSTLDVVVGEITQVLDERGIQRAVFMGVSLGTIFIKYMEMRCGSYIDKAILVGALGTVGKPLRRAVNVFAKIGDKLPFPVVYRIMAKLFMPWKVSKTSRKVFCKCAKALNSQEFKAYMNIFIEHFSLCDEFVSRLHEENVYISGRGDLCFINGIVEEADLTDAELIIIEHCGHVCNIDQSRQFNDIISELLDIE</sequence>
<reference evidence="1" key="1">
    <citation type="submission" date="2020-06" db="EMBL/GenBank/DDBJ databases">
        <title>Characterization of fructooligosaccharide metabolism and fructooligosaccharide-degrading enzymes in human commensal butyrate producers.</title>
        <authorList>
            <person name="Tanno H."/>
            <person name="Fujii T."/>
            <person name="Hirano K."/>
            <person name="Maeno S."/>
            <person name="Tonozuka T."/>
            <person name="Sakamoto M."/>
            <person name="Ohkuma M."/>
            <person name="Tochio T."/>
            <person name="Endo A."/>
        </authorList>
    </citation>
    <scope>NUCLEOTIDE SEQUENCE</scope>
    <source>
        <strain evidence="1">JCM 31265</strain>
    </source>
</reference>
<comment type="caution">
    <text evidence="1">The sequence shown here is derived from an EMBL/GenBank/DDBJ whole genome shotgun (WGS) entry which is preliminary data.</text>
</comment>
<evidence type="ECO:0000313" key="2">
    <source>
        <dbReference type="Proteomes" id="UP000660047"/>
    </source>
</evidence>
<dbReference type="EMBL" id="BLYL01000001">
    <property type="protein sequence ID" value="GFO93316.1"/>
    <property type="molecule type" value="Genomic_DNA"/>
</dbReference>
<proteinExistence type="predicted"/>
<protein>
    <submittedName>
        <fullName evidence="1">2-succinyl-6-hydroxy-2, 4-cyclohexadiene-1-carboxy late synthase</fullName>
    </submittedName>
</protein>